<dbReference type="Pfam" id="PF00717">
    <property type="entry name" value="Peptidase_S24"/>
    <property type="match status" value="1"/>
</dbReference>
<evidence type="ECO:0000259" key="1">
    <source>
        <dbReference type="Pfam" id="PF00717"/>
    </source>
</evidence>
<dbReference type="EMBL" id="JAOEGN010000019">
    <property type="protein sequence ID" value="MCU0105642.1"/>
    <property type="molecule type" value="Genomic_DNA"/>
</dbReference>
<proteinExistence type="predicted"/>
<dbReference type="Proteomes" id="UP001209076">
    <property type="component" value="Unassembled WGS sequence"/>
</dbReference>
<gene>
    <name evidence="2" type="ORF">N7603_08220</name>
</gene>
<dbReference type="InterPro" id="IPR015927">
    <property type="entry name" value="Peptidase_S24_S26A/B/C"/>
</dbReference>
<evidence type="ECO:0000313" key="2">
    <source>
        <dbReference type="EMBL" id="MCU0105642.1"/>
    </source>
</evidence>
<dbReference type="Gene3D" id="2.10.109.10">
    <property type="entry name" value="Umud Fragment, subunit A"/>
    <property type="match status" value="1"/>
</dbReference>
<dbReference type="InterPro" id="IPR036286">
    <property type="entry name" value="LexA/Signal_pep-like_sf"/>
</dbReference>
<comment type="caution">
    <text evidence="2">The sequence shown here is derived from an EMBL/GenBank/DDBJ whole genome shotgun (WGS) entry which is preliminary data.</text>
</comment>
<dbReference type="RefSeq" id="WP_262096960.1">
    <property type="nucleotide sequence ID" value="NZ_JAOEGN010000019.1"/>
</dbReference>
<protein>
    <submittedName>
        <fullName evidence="2">S24/S26 family peptidase</fullName>
    </submittedName>
</protein>
<dbReference type="SUPFAM" id="SSF51306">
    <property type="entry name" value="LexA/Signal peptidase"/>
    <property type="match status" value="1"/>
</dbReference>
<sequence>MLKVVVENDAFFDVMKIELQNGIKEVMFKVKGTSMWPFYLDNKTVVYVASPKQLRKYDVVLADYDNQVLLHRIIKIEGSTYTLRGDATYRKEVVDFKDIFAKVTHHQTNKKRSEQSKWYRLTVILWVNNPFRKILLKLRSK</sequence>
<reference evidence="3" key="1">
    <citation type="submission" date="2023-07" db="EMBL/GenBank/DDBJ databases">
        <title>Novel Mycoplasma species identified in domestic and wild animals.</title>
        <authorList>
            <person name="Volokhov D.V."/>
            <person name="Furtak V.A."/>
            <person name="Zagorodnyaya T.A."/>
        </authorList>
    </citation>
    <scope>NUCLEOTIDE SEQUENCE [LARGE SCALE GENOMIC DNA]</scope>
    <source>
        <strain evidence="3">92-19</strain>
    </source>
</reference>
<accession>A0ABT2PXH7</accession>
<keyword evidence="3" id="KW-1185">Reference proteome</keyword>
<evidence type="ECO:0000313" key="3">
    <source>
        <dbReference type="Proteomes" id="UP001209076"/>
    </source>
</evidence>
<feature type="domain" description="Peptidase S24/S26A/S26B/S26C" evidence="1">
    <location>
        <begin position="12"/>
        <end position="96"/>
    </location>
</feature>
<organism evidence="2 3">
    <name type="scientific">Paracholeplasma vituli</name>
    <dbReference type="NCBI Taxonomy" id="69473"/>
    <lineage>
        <taxon>Bacteria</taxon>
        <taxon>Bacillati</taxon>
        <taxon>Mycoplasmatota</taxon>
        <taxon>Mollicutes</taxon>
        <taxon>Acholeplasmatales</taxon>
        <taxon>Acholeplasmataceae</taxon>
        <taxon>Paracholeplasma</taxon>
    </lineage>
</organism>
<dbReference type="CDD" id="cd06462">
    <property type="entry name" value="Peptidase_S24_S26"/>
    <property type="match status" value="1"/>
</dbReference>
<name>A0ABT2PXH7_9MOLU</name>